<dbReference type="InterPro" id="IPR029063">
    <property type="entry name" value="SAM-dependent_MTases_sf"/>
</dbReference>
<dbReference type="Gene3D" id="3.40.50.150">
    <property type="entry name" value="Vaccinia Virus protein VP39"/>
    <property type="match status" value="1"/>
</dbReference>
<name>A0A553WK65_9SPHN</name>
<dbReference type="GO" id="GO:0008168">
    <property type="term" value="F:methyltransferase activity"/>
    <property type="evidence" value="ECO:0007669"/>
    <property type="project" value="UniProtKB-KW"/>
</dbReference>
<keyword evidence="1" id="KW-0489">Methyltransferase</keyword>
<protein>
    <submittedName>
        <fullName evidence="1">Class I SAM-dependent methyltransferase</fullName>
    </submittedName>
</protein>
<dbReference type="Pfam" id="PF13578">
    <property type="entry name" value="Methyltransf_24"/>
    <property type="match status" value="1"/>
</dbReference>
<dbReference type="EMBL" id="VKKU01000001">
    <property type="protein sequence ID" value="TSB05109.1"/>
    <property type="molecule type" value="Genomic_DNA"/>
</dbReference>
<dbReference type="Proteomes" id="UP000320160">
    <property type="component" value="Unassembled WGS sequence"/>
</dbReference>
<dbReference type="GO" id="GO:0032259">
    <property type="term" value="P:methylation"/>
    <property type="evidence" value="ECO:0007669"/>
    <property type="project" value="UniProtKB-KW"/>
</dbReference>
<evidence type="ECO:0000313" key="2">
    <source>
        <dbReference type="Proteomes" id="UP000320160"/>
    </source>
</evidence>
<comment type="caution">
    <text evidence="1">The sequence shown here is derived from an EMBL/GenBank/DDBJ whole genome shotgun (WGS) entry which is preliminary data.</text>
</comment>
<dbReference type="AlphaFoldDB" id="A0A553WK65"/>
<reference evidence="1 2" key="1">
    <citation type="submission" date="2019-07" db="EMBL/GenBank/DDBJ databases">
        <authorList>
            <person name="Park M."/>
        </authorList>
    </citation>
    <scope>NUCLEOTIDE SEQUENCE [LARGE SCALE GENOMIC DNA]</scope>
    <source>
        <strain evidence="1 2">KCTC32445</strain>
    </source>
</reference>
<sequence length="245" mass="27086">MTTRETTALMPLDDIGLDLSLGDRAMVTAYGAIQWPWLLRSLHGGRKEDKAALLAYLDLPADALPNLGSWKADTHFLWHITRAIEEMRPNQVVELGCGASTFIIARALQKFGGGSLVSYDQHGEFASVTQQWVRENGLSVDIRHAPLGPSPAGWPGHWYQLSDVPADIDLLIVDGPPWAIHPYVRGAAASLFPRIRPGGRVLLDDAARPGERVVARRWRREHHMMRFTLDSRGAKGTLIGHKLPA</sequence>
<dbReference type="CDD" id="cd02440">
    <property type="entry name" value="AdoMet_MTases"/>
    <property type="match status" value="1"/>
</dbReference>
<proteinExistence type="predicted"/>
<dbReference type="OrthoDB" id="823440at2"/>
<gene>
    <name evidence="1" type="ORF">FOM92_06950</name>
</gene>
<accession>A0A553WK65</accession>
<dbReference type="SUPFAM" id="SSF53335">
    <property type="entry name" value="S-adenosyl-L-methionine-dependent methyltransferases"/>
    <property type="match status" value="1"/>
</dbReference>
<dbReference type="RefSeq" id="WP_143776025.1">
    <property type="nucleotide sequence ID" value="NZ_VKKU01000001.1"/>
</dbReference>
<organism evidence="1 2">
    <name type="scientific">Sphingorhabdus contaminans</name>
    <dbReference type="NCBI Taxonomy" id="1343899"/>
    <lineage>
        <taxon>Bacteria</taxon>
        <taxon>Pseudomonadati</taxon>
        <taxon>Pseudomonadota</taxon>
        <taxon>Alphaproteobacteria</taxon>
        <taxon>Sphingomonadales</taxon>
        <taxon>Sphingomonadaceae</taxon>
        <taxon>Sphingorhabdus</taxon>
    </lineage>
</organism>
<keyword evidence="2" id="KW-1185">Reference proteome</keyword>
<evidence type="ECO:0000313" key="1">
    <source>
        <dbReference type="EMBL" id="TSB05109.1"/>
    </source>
</evidence>
<keyword evidence="1" id="KW-0808">Transferase</keyword>